<dbReference type="InterPro" id="IPR025724">
    <property type="entry name" value="GAG-pre-integrase_dom"/>
</dbReference>
<feature type="compositionally biased region" description="Low complexity" evidence="25">
    <location>
        <begin position="812"/>
        <end position="836"/>
    </location>
</feature>
<keyword evidence="11" id="KW-0255">Endonuclease</keyword>
<gene>
    <name evidence="28" type="ORF">D9757_014640</name>
</gene>
<evidence type="ECO:0000256" key="14">
    <source>
        <dbReference type="ARBA" id="ARBA00022842"/>
    </source>
</evidence>
<evidence type="ECO:0008006" key="30">
    <source>
        <dbReference type="Google" id="ProtNLM"/>
    </source>
</evidence>
<evidence type="ECO:0000256" key="9">
    <source>
        <dbReference type="ARBA" id="ARBA00022741"/>
    </source>
</evidence>
<dbReference type="EMBL" id="JAACJN010000489">
    <property type="protein sequence ID" value="KAF5342796.1"/>
    <property type="molecule type" value="Genomic_DNA"/>
</dbReference>
<dbReference type="InterPro" id="IPR001584">
    <property type="entry name" value="Integrase_cat-core"/>
</dbReference>
<keyword evidence="18" id="KW-0808">Transferase</keyword>
<keyword evidence="19" id="KW-0917">Virion maturation</keyword>
<evidence type="ECO:0000256" key="10">
    <source>
        <dbReference type="ARBA" id="ARBA00022750"/>
    </source>
</evidence>
<dbReference type="GO" id="GO:0008270">
    <property type="term" value="F:zinc ion binding"/>
    <property type="evidence" value="ECO:0007669"/>
    <property type="project" value="UniProtKB-KW"/>
</dbReference>
<keyword evidence="9" id="KW-0547">Nucleotide-binding</keyword>
<feature type="compositionally biased region" description="Polar residues" evidence="25">
    <location>
        <begin position="775"/>
        <end position="788"/>
    </location>
</feature>
<feature type="region of interest" description="Disordered" evidence="25">
    <location>
        <begin position="192"/>
        <end position="221"/>
    </location>
</feature>
<dbReference type="InterPro" id="IPR039537">
    <property type="entry name" value="Retrotran_Ty1/copia-like"/>
</dbReference>
<comment type="catalytic activity">
    <reaction evidence="23">
        <text>DNA(n) + a 2'-deoxyribonucleoside 5'-triphosphate = DNA(n+1) + diphosphate</text>
        <dbReference type="Rhea" id="RHEA:22508"/>
        <dbReference type="Rhea" id="RHEA-COMP:17339"/>
        <dbReference type="Rhea" id="RHEA-COMP:17340"/>
        <dbReference type="ChEBI" id="CHEBI:33019"/>
        <dbReference type="ChEBI" id="CHEBI:61560"/>
        <dbReference type="ChEBI" id="CHEBI:173112"/>
        <dbReference type="EC" id="2.7.7.7"/>
    </reaction>
</comment>
<keyword evidence="20" id="KW-0233">DNA recombination</keyword>
<evidence type="ECO:0000313" key="29">
    <source>
        <dbReference type="Proteomes" id="UP000518752"/>
    </source>
</evidence>
<feature type="domain" description="Integrase catalytic" evidence="27">
    <location>
        <begin position="496"/>
        <end position="673"/>
    </location>
</feature>
<dbReference type="Pfam" id="PF25597">
    <property type="entry name" value="SH3_retrovirus"/>
    <property type="match status" value="1"/>
</dbReference>
<keyword evidence="5" id="KW-0645">Protease</keyword>
<sequence>MSDSTTSAYRIQHLSGVENYSTWKIKMLDILTDMGLEDYALGAITRPNDATAAADWSKKDRQTLSAIRLRVGDEPLVYISDASSAESAWSTLSDMYQPKGAIGIIQVRRKLFRTQCQEGEDINEHIRTMTRYRKELAALNSKISDDEFSITLLTSLPDSWDSFIQGVNTSSLSNSTALIARILEQARRKIAKPSSDDIALPANRFKGKSGKSSPPSPNSTCHGCGRPGHFISDCYDTAAGKTYTEQQKKENHRRYMRNKTRPNKSHRAHLAQEEDQPTETDYAFMGQDSGYNNLPPDTWLIDSACTKHIVRNKSLFSTYSETPGHSVKGFGQTPAVGQGTAAIATHSGKHAFNIALRNALHVPDAPFNLISVGCMTQAGFTVKFAADSLSVFAPGSSSREVIHGKRAGNLFVVETTKSSPRFASSLQSPPDTFETLAFPSIPASRTWKDWHRTFGHINAKSVKLLHDKGMVTGMTVDPDSPLEFSCEACIRAKQNVQSFPPEAERKYTEIGEMTFTDVWGPARVNGINRERYYVSFTDGATRRTVIYFMKQKLEVEEKIKAYVEYIKTQTGKRCKAFRFDNGGEYISAEVKRYLSGKGIHSEYTAAYSPQQNGVAERLNRTLIEHARAMLAEHDLPLFLWPEAVAYAVYLKNRSPTRALDRDITPDEAFWKKKPDVSTLREFGSPCWVLRQDGKNQKLTSKSRPFHFTGLSDESRAWRYFNPESRKIQTSRNVIFNTKEVEDDSPATEKNLTSGLEGEQRKANNSEIKSVESPPSELNQDTLTKSPQQPSTPLPMTPLRSLSPLTPLPSPSPSSVSTPSKAPRDISSTISTENIISGKRTTRSAPTLNYRLLNNPDSRSPKRPDAWKTRVPNSSDAPPEFDTVAFAFPSFQQSSVTEPLTVDEARSRPDWPKWKEAMDAEIEQLNKLNTYKLTQCPPDRVPIANKWVYRVKRDADGKIIRYKARLVAKVVRMETVRLLISIAARYKLRAHVVDVIGAYLNGKLDEEIYMTQPECYEDGTTRVCKLERSLYGLKQAGRVWNLTLDSSFKELGFTRLLSDQCVYIRRSQKGIVIVAVHVDDMSIFASSDELMTETEVQLESKFSINKLGPLRQLLGMEIRQTEDSIILTQTQYLTRILDRFGMTDCKPVATPMDTHIKLSRLPENESHPDIKAVYQNIIGSLMYAAITTRPDISFAVQALSQFNTNPGPIHLTAAKRILRYLKGTLNLGIKYSSLDDFEPVLFSDADWGNGIDDRKSISGYVSTHAGEPLPGIRRSNPPLHSQAWKPNIWLCLQPPAKRSGFVPYLPNLDCHSNILSTFLWTTKAPSRSPKIPDSTPLKTH</sequence>
<dbReference type="Gene3D" id="3.30.420.10">
    <property type="entry name" value="Ribonuclease H-like superfamily/Ribonuclease H"/>
    <property type="match status" value="1"/>
</dbReference>
<evidence type="ECO:0000259" key="26">
    <source>
        <dbReference type="PROSITE" id="PS50158"/>
    </source>
</evidence>
<feature type="compositionally biased region" description="Basic and acidic residues" evidence="25">
    <location>
        <begin position="858"/>
        <end position="867"/>
    </location>
</feature>
<evidence type="ECO:0000256" key="20">
    <source>
        <dbReference type="ARBA" id="ARBA00023172"/>
    </source>
</evidence>
<dbReference type="GO" id="GO:0003964">
    <property type="term" value="F:RNA-directed DNA polymerase activity"/>
    <property type="evidence" value="ECO:0007669"/>
    <property type="project" value="UniProtKB-KW"/>
</dbReference>
<evidence type="ECO:0000313" key="28">
    <source>
        <dbReference type="EMBL" id="KAF5342796.1"/>
    </source>
</evidence>
<dbReference type="GO" id="GO:0006310">
    <property type="term" value="P:DNA recombination"/>
    <property type="evidence" value="ECO:0007669"/>
    <property type="project" value="UniProtKB-KW"/>
</dbReference>
<keyword evidence="15" id="KW-0694">RNA-binding</keyword>
<keyword evidence="18" id="KW-0239">DNA-directed DNA polymerase</keyword>
<dbReference type="GO" id="GO:0003723">
    <property type="term" value="F:RNA binding"/>
    <property type="evidence" value="ECO:0007669"/>
    <property type="project" value="UniProtKB-KW"/>
</dbReference>
<name>A0A8H5CKW0_9AGAR</name>
<dbReference type="PROSITE" id="PS50158">
    <property type="entry name" value="ZF_CCHC"/>
    <property type="match status" value="1"/>
</dbReference>
<dbReference type="GO" id="GO:0004519">
    <property type="term" value="F:endonuclease activity"/>
    <property type="evidence" value="ECO:0007669"/>
    <property type="project" value="UniProtKB-KW"/>
</dbReference>
<evidence type="ECO:0000256" key="3">
    <source>
        <dbReference type="ARBA" id="ARBA00022612"/>
    </source>
</evidence>
<evidence type="ECO:0000256" key="15">
    <source>
        <dbReference type="ARBA" id="ARBA00022884"/>
    </source>
</evidence>
<dbReference type="SUPFAM" id="SSF53098">
    <property type="entry name" value="Ribonuclease H-like"/>
    <property type="match status" value="1"/>
</dbReference>
<accession>A0A8H5CKW0</accession>
<evidence type="ECO:0000256" key="4">
    <source>
        <dbReference type="ARBA" id="ARBA00022664"/>
    </source>
</evidence>
<keyword evidence="16" id="KW-0229">DNA integration</keyword>
<evidence type="ECO:0000256" key="13">
    <source>
        <dbReference type="ARBA" id="ARBA00022840"/>
    </source>
</evidence>
<dbReference type="Pfam" id="PF07727">
    <property type="entry name" value="RVT_2"/>
    <property type="match status" value="1"/>
</dbReference>
<dbReference type="InterPro" id="IPR013103">
    <property type="entry name" value="RVT_2"/>
</dbReference>
<keyword evidence="24" id="KW-0863">Zinc-finger</keyword>
<dbReference type="InterPro" id="IPR057670">
    <property type="entry name" value="SH3_retrovirus"/>
</dbReference>
<evidence type="ECO:0000256" key="2">
    <source>
        <dbReference type="ARBA" id="ARBA00022578"/>
    </source>
</evidence>
<comment type="function">
    <text evidence="1">The aspartyl protease (PR) mediates the proteolytic cleavages of the Gag and Gag-Pol polyproteins after assembly of the VLP.</text>
</comment>
<comment type="catalytic activity">
    <reaction evidence="22">
        <text>DNA(n) + a 2'-deoxyribonucleoside 5'-triphosphate = DNA(n+1) + diphosphate</text>
        <dbReference type="Rhea" id="RHEA:22508"/>
        <dbReference type="Rhea" id="RHEA-COMP:17339"/>
        <dbReference type="Rhea" id="RHEA-COMP:17340"/>
        <dbReference type="ChEBI" id="CHEBI:33019"/>
        <dbReference type="ChEBI" id="CHEBI:61560"/>
        <dbReference type="ChEBI" id="CHEBI:173112"/>
        <dbReference type="EC" id="2.7.7.49"/>
    </reaction>
</comment>
<evidence type="ECO:0000256" key="7">
    <source>
        <dbReference type="ARBA" id="ARBA00022722"/>
    </source>
</evidence>
<keyword evidence="7" id="KW-0540">Nuclease</keyword>
<dbReference type="SUPFAM" id="SSF57756">
    <property type="entry name" value="Retrovirus zinc finger-like domains"/>
    <property type="match status" value="1"/>
</dbReference>
<dbReference type="PANTHER" id="PTHR42648">
    <property type="entry name" value="TRANSPOSASE, PUTATIVE-RELATED"/>
    <property type="match status" value="1"/>
</dbReference>
<keyword evidence="6" id="KW-0548">Nucleotidyltransferase</keyword>
<comment type="caution">
    <text evidence="28">The sequence shown here is derived from an EMBL/GenBank/DDBJ whole genome shotgun (WGS) entry which is preliminary data.</text>
</comment>
<dbReference type="PROSITE" id="PS50994">
    <property type="entry name" value="INTEGRASE"/>
    <property type="match status" value="1"/>
</dbReference>
<evidence type="ECO:0000256" key="21">
    <source>
        <dbReference type="ARBA" id="ARBA00023268"/>
    </source>
</evidence>
<dbReference type="InterPro" id="IPR036875">
    <property type="entry name" value="Znf_CCHC_sf"/>
</dbReference>
<dbReference type="GO" id="GO:0006508">
    <property type="term" value="P:proteolysis"/>
    <property type="evidence" value="ECO:0007669"/>
    <property type="project" value="UniProtKB-KW"/>
</dbReference>
<keyword evidence="10" id="KW-0064">Aspartyl protease</keyword>
<feature type="domain" description="CCHC-type" evidence="26">
    <location>
        <begin position="221"/>
        <end position="234"/>
    </location>
</feature>
<dbReference type="InterPro" id="IPR036397">
    <property type="entry name" value="RNaseH_sf"/>
</dbReference>
<evidence type="ECO:0000256" key="12">
    <source>
        <dbReference type="ARBA" id="ARBA00022801"/>
    </source>
</evidence>
<dbReference type="Proteomes" id="UP000518752">
    <property type="component" value="Unassembled WGS sequence"/>
</dbReference>
<feature type="compositionally biased region" description="Basic residues" evidence="25">
    <location>
        <begin position="250"/>
        <end position="269"/>
    </location>
</feature>
<dbReference type="PANTHER" id="PTHR42648:SF11">
    <property type="entry name" value="TRANSPOSON TY4-P GAG-POL POLYPROTEIN"/>
    <property type="match status" value="1"/>
</dbReference>
<keyword evidence="29" id="KW-1185">Reference proteome</keyword>
<dbReference type="InterPro" id="IPR043502">
    <property type="entry name" value="DNA/RNA_pol_sf"/>
</dbReference>
<dbReference type="Pfam" id="PF13976">
    <property type="entry name" value="gag_pre-integrs"/>
    <property type="match status" value="1"/>
</dbReference>
<dbReference type="GO" id="GO:0032196">
    <property type="term" value="P:transposition"/>
    <property type="evidence" value="ECO:0007669"/>
    <property type="project" value="UniProtKB-KW"/>
</dbReference>
<evidence type="ECO:0000256" key="22">
    <source>
        <dbReference type="ARBA" id="ARBA00048173"/>
    </source>
</evidence>
<evidence type="ECO:0000256" key="19">
    <source>
        <dbReference type="ARBA" id="ARBA00023113"/>
    </source>
</evidence>
<evidence type="ECO:0000256" key="8">
    <source>
        <dbReference type="ARBA" id="ARBA00022723"/>
    </source>
</evidence>
<dbReference type="InterPro" id="IPR012337">
    <property type="entry name" value="RNaseH-like_sf"/>
</dbReference>
<evidence type="ECO:0000256" key="6">
    <source>
        <dbReference type="ARBA" id="ARBA00022695"/>
    </source>
</evidence>
<evidence type="ECO:0000256" key="11">
    <source>
        <dbReference type="ARBA" id="ARBA00022759"/>
    </source>
</evidence>
<evidence type="ECO:0000256" key="25">
    <source>
        <dbReference type="SAM" id="MobiDB-lite"/>
    </source>
</evidence>
<keyword evidence="17" id="KW-0695">RNA-directed DNA polymerase</keyword>
<keyword evidence="14" id="KW-0460">Magnesium</keyword>
<dbReference type="GO" id="GO:0004190">
    <property type="term" value="F:aspartic-type endopeptidase activity"/>
    <property type="evidence" value="ECO:0007669"/>
    <property type="project" value="UniProtKB-KW"/>
</dbReference>
<evidence type="ECO:0000256" key="17">
    <source>
        <dbReference type="ARBA" id="ARBA00022918"/>
    </source>
</evidence>
<evidence type="ECO:0000256" key="1">
    <source>
        <dbReference type="ARBA" id="ARBA00002180"/>
    </source>
</evidence>
<keyword evidence="8" id="KW-0479">Metal-binding</keyword>
<dbReference type="InterPro" id="IPR054722">
    <property type="entry name" value="PolX-like_BBD"/>
</dbReference>
<dbReference type="GO" id="GO:0006397">
    <property type="term" value="P:mRNA processing"/>
    <property type="evidence" value="ECO:0007669"/>
    <property type="project" value="UniProtKB-KW"/>
</dbReference>
<dbReference type="Gene3D" id="4.10.60.10">
    <property type="entry name" value="Zinc finger, CCHC-type"/>
    <property type="match status" value="1"/>
</dbReference>
<feature type="region of interest" description="Disordered" evidence="25">
    <location>
        <begin position="736"/>
        <end position="877"/>
    </location>
</feature>
<dbReference type="GO" id="GO:0003887">
    <property type="term" value="F:DNA-directed DNA polymerase activity"/>
    <property type="evidence" value="ECO:0007669"/>
    <property type="project" value="UniProtKB-KW"/>
</dbReference>
<evidence type="ECO:0000256" key="24">
    <source>
        <dbReference type="PROSITE-ProRule" id="PRU00047"/>
    </source>
</evidence>
<feature type="region of interest" description="Disordered" evidence="25">
    <location>
        <begin position="245"/>
        <end position="277"/>
    </location>
</feature>
<dbReference type="SUPFAM" id="SSF56672">
    <property type="entry name" value="DNA/RNA polymerases"/>
    <property type="match status" value="1"/>
</dbReference>
<keyword evidence="3" id="KW-1188">Viral release from host cell</keyword>
<evidence type="ECO:0000256" key="16">
    <source>
        <dbReference type="ARBA" id="ARBA00022908"/>
    </source>
</evidence>
<protein>
    <recommendedName>
        <fullName evidence="30">Polyprotein</fullName>
    </recommendedName>
</protein>
<keyword evidence="2" id="KW-0815">Transposition</keyword>
<keyword evidence="13" id="KW-0067">ATP-binding</keyword>
<keyword evidence="21" id="KW-0511">Multifunctional enzyme</keyword>
<reference evidence="28 29" key="1">
    <citation type="journal article" date="2020" name="ISME J.">
        <title>Uncovering the hidden diversity of litter-decomposition mechanisms in mushroom-forming fungi.</title>
        <authorList>
            <person name="Floudas D."/>
            <person name="Bentzer J."/>
            <person name="Ahren D."/>
            <person name="Johansson T."/>
            <person name="Persson P."/>
            <person name="Tunlid A."/>
        </authorList>
    </citation>
    <scope>NUCLEOTIDE SEQUENCE [LARGE SCALE GENOMIC DNA]</scope>
    <source>
        <strain evidence="28 29">CBS 406.79</strain>
    </source>
</reference>
<proteinExistence type="predicted"/>
<evidence type="ECO:0000256" key="5">
    <source>
        <dbReference type="ARBA" id="ARBA00022670"/>
    </source>
</evidence>
<dbReference type="Pfam" id="PF22936">
    <property type="entry name" value="Pol_BBD"/>
    <property type="match status" value="1"/>
</dbReference>
<dbReference type="GO" id="GO:0015074">
    <property type="term" value="P:DNA integration"/>
    <property type="evidence" value="ECO:0007669"/>
    <property type="project" value="UniProtKB-KW"/>
</dbReference>
<dbReference type="Pfam" id="PF14223">
    <property type="entry name" value="Retrotran_gag_2"/>
    <property type="match status" value="1"/>
</dbReference>
<keyword evidence="24" id="KW-0862">Zinc</keyword>
<evidence type="ECO:0000256" key="18">
    <source>
        <dbReference type="ARBA" id="ARBA00022932"/>
    </source>
</evidence>
<dbReference type="GO" id="GO:0005634">
    <property type="term" value="C:nucleus"/>
    <property type="evidence" value="ECO:0007669"/>
    <property type="project" value="UniProtKB-ARBA"/>
</dbReference>
<evidence type="ECO:0000259" key="27">
    <source>
        <dbReference type="PROSITE" id="PS50994"/>
    </source>
</evidence>
<keyword evidence="4" id="KW-0507">mRNA processing</keyword>
<organism evidence="28 29">
    <name type="scientific">Collybiopsis confluens</name>
    <dbReference type="NCBI Taxonomy" id="2823264"/>
    <lineage>
        <taxon>Eukaryota</taxon>
        <taxon>Fungi</taxon>
        <taxon>Dikarya</taxon>
        <taxon>Basidiomycota</taxon>
        <taxon>Agaricomycotina</taxon>
        <taxon>Agaricomycetes</taxon>
        <taxon>Agaricomycetidae</taxon>
        <taxon>Agaricales</taxon>
        <taxon>Marasmiineae</taxon>
        <taxon>Omphalotaceae</taxon>
        <taxon>Collybiopsis</taxon>
    </lineage>
</organism>
<keyword evidence="12" id="KW-0378">Hydrolase</keyword>
<dbReference type="GO" id="GO:0005524">
    <property type="term" value="F:ATP binding"/>
    <property type="evidence" value="ECO:0007669"/>
    <property type="project" value="UniProtKB-KW"/>
</dbReference>
<dbReference type="OrthoDB" id="7691805at2759"/>
<evidence type="ECO:0000256" key="23">
    <source>
        <dbReference type="ARBA" id="ARBA00049244"/>
    </source>
</evidence>
<dbReference type="InterPro" id="IPR001878">
    <property type="entry name" value="Znf_CCHC"/>
</dbReference>